<dbReference type="UniPathway" id="UPA00219"/>
<keyword evidence="4 10" id="KW-0808">Transferase</keyword>
<comment type="pathway">
    <text evidence="10">Cell wall biogenesis; peptidoglycan biosynthesis.</text>
</comment>
<dbReference type="Proteomes" id="UP000264002">
    <property type="component" value="Unassembled WGS sequence"/>
</dbReference>
<dbReference type="InterPro" id="IPR004276">
    <property type="entry name" value="GlycoTrans_28_N"/>
</dbReference>
<evidence type="ECO:0000256" key="2">
    <source>
        <dbReference type="ARBA" id="ARBA00022618"/>
    </source>
</evidence>
<gene>
    <name evidence="10 13" type="primary">murG</name>
    <name evidence="13" type="ORF">DYP60_12775</name>
</gene>
<dbReference type="PANTHER" id="PTHR21015:SF27">
    <property type="entry name" value="UDP-N-ACETYLGLUCOSAMINE--N-ACETYLMURAMYL-(PENTAPEPTIDE) PYROPHOSPHORYL-UNDECAPRENOL N-ACETYLGLUCOSAMINE TRANSFERASE"/>
    <property type="match status" value="1"/>
</dbReference>
<dbReference type="NCBIfam" id="TIGR01133">
    <property type="entry name" value="murG"/>
    <property type="match status" value="1"/>
</dbReference>
<evidence type="ECO:0000256" key="5">
    <source>
        <dbReference type="ARBA" id="ARBA00022960"/>
    </source>
</evidence>
<dbReference type="GO" id="GO:0008360">
    <property type="term" value="P:regulation of cell shape"/>
    <property type="evidence" value="ECO:0007669"/>
    <property type="project" value="UniProtKB-KW"/>
</dbReference>
<evidence type="ECO:0000256" key="6">
    <source>
        <dbReference type="ARBA" id="ARBA00022984"/>
    </source>
</evidence>
<feature type="domain" description="Glycosyltransferase family 28 N-terminal" evidence="11">
    <location>
        <begin position="26"/>
        <end position="161"/>
    </location>
</feature>
<sequence>MVYQIDTIILEQLLLLCYSEAMVVCYTGGGTLGHIFPALAVHEELACSPDYQAFWIGREEASEKEVVGRYGIPFFAIRWGKLRRYWSLRNFLDIGNIIIAFFQALHILRVQKPDVIFSKGGFVSVPPVLAAAVLHIPVVSHESDATPGLATRINAKYSQCICVPFHEGFTALKKYNLVVTGNPIRRSLVLASQQESMQRPAFLGLSEPLILVLGGSSGSAQINLLVRETLASLTEMGYVYHQCGANDVQHLVHDRYQEVSFIDEALPLLLKNATVVVSRAGANTLAELALFGCPSLLIPLGGASSRGDQIDNARLFERKEAAMVLYPDTLDAKQFLESVSLLVGDEEFRERLRGNMKKLAYGTSAHHIATVLKTVKESTCNGV</sequence>
<evidence type="ECO:0000313" key="13">
    <source>
        <dbReference type="EMBL" id="RFU93848.1"/>
    </source>
</evidence>
<comment type="catalytic activity">
    <reaction evidence="10">
        <text>di-trans,octa-cis-undecaprenyl diphospho-N-acetyl-alpha-D-muramoyl-L-alanyl-D-glutamyl-meso-2,6-diaminopimeloyl-D-alanyl-D-alanine + UDP-N-acetyl-alpha-D-glucosamine = di-trans,octa-cis-undecaprenyl diphospho-[N-acetyl-alpha-D-glucosaminyl-(1-&gt;4)]-N-acetyl-alpha-D-muramoyl-L-alanyl-D-glutamyl-meso-2,6-diaminopimeloyl-D-alanyl-D-alanine + UDP + H(+)</text>
        <dbReference type="Rhea" id="RHEA:31227"/>
        <dbReference type="ChEBI" id="CHEBI:15378"/>
        <dbReference type="ChEBI" id="CHEBI:57705"/>
        <dbReference type="ChEBI" id="CHEBI:58223"/>
        <dbReference type="ChEBI" id="CHEBI:61387"/>
        <dbReference type="ChEBI" id="CHEBI:61388"/>
        <dbReference type="EC" id="2.4.1.227"/>
    </reaction>
</comment>
<dbReference type="Pfam" id="PF03033">
    <property type="entry name" value="Glyco_transf_28"/>
    <property type="match status" value="1"/>
</dbReference>
<dbReference type="GO" id="GO:0005975">
    <property type="term" value="P:carbohydrate metabolic process"/>
    <property type="evidence" value="ECO:0007669"/>
    <property type="project" value="InterPro"/>
</dbReference>
<dbReference type="CDD" id="cd03785">
    <property type="entry name" value="GT28_MurG"/>
    <property type="match status" value="1"/>
</dbReference>
<keyword evidence="8 10" id="KW-0131">Cell cycle</keyword>
<keyword evidence="2 10" id="KW-0132">Cell division</keyword>
<dbReference type="InterPro" id="IPR007235">
    <property type="entry name" value="Glyco_trans_28_C"/>
</dbReference>
<evidence type="ECO:0000256" key="10">
    <source>
        <dbReference type="HAMAP-Rule" id="MF_00033"/>
    </source>
</evidence>
<dbReference type="GO" id="GO:0051301">
    <property type="term" value="P:cell division"/>
    <property type="evidence" value="ECO:0007669"/>
    <property type="project" value="UniProtKB-KW"/>
</dbReference>
<dbReference type="HAMAP" id="MF_00033">
    <property type="entry name" value="MurG"/>
    <property type="match status" value="1"/>
</dbReference>
<organism evidence="13 14">
    <name type="scientific">Sphaerochaeta halotolerans</name>
    <dbReference type="NCBI Taxonomy" id="2293840"/>
    <lineage>
        <taxon>Bacteria</taxon>
        <taxon>Pseudomonadati</taxon>
        <taxon>Spirochaetota</taxon>
        <taxon>Spirochaetia</taxon>
        <taxon>Spirochaetales</taxon>
        <taxon>Sphaerochaetaceae</taxon>
        <taxon>Sphaerochaeta</taxon>
    </lineage>
</organism>
<feature type="binding site" evidence="10">
    <location>
        <position position="185"/>
    </location>
    <ligand>
        <name>UDP-N-acetyl-alpha-D-glucosamine</name>
        <dbReference type="ChEBI" id="CHEBI:57705"/>
    </ligand>
</feature>
<dbReference type="EMBL" id="QUWK01000017">
    <property type="protein sequence ID" value="RFU93848.1"/>
    <property type="molecule type" value="Genomic_DNA"/>
</dbReference>
<comment type="similarity">
    <text evidence="10">Belongs to the glycosyltransferase 28 family. MurG subfamily.</text>
</comment>
<keyword evidence="7 10" id="KW-0472">Membrane</keyword>
<keyword evidence="1 10" id="KW-1003">Cell membrane</keyword>
<evidence type="ECO:0000256" key="8">
    <source>
        <dbReference type="ARBA" id="ARBA00023306"/>
    </source>
</evidence>
<evidence type="ECO:0000256" key="3">
    <source>
        <dbReference type="ARBA" id="ARBA00022676"/>
    </source>
</evidence>
<comment type="caution">
    <text evidence="13">The sequence shown here is derived from an EMBL/GenBank/DDBJ whole genome shotgun (WGS) entry which is preliminary data.</text>
</comment>
<dbReference type="InterPro" id="IPR006009">
    <property type="entry name" value="GlcNAc_MurG"/>
</dbReference>
<evidence type="ECO:0000256" key="4">
    <source>
        <dbReference type="ARBA" id="ARBA00022679"/>
    </source>
</evidence>
<dbReference type="EC" id="2.4.1.227" evidence="10"/>
<reference evidence="14" key="1">
    <citation type="submission" date="2018-08" db="EMBL/GenBank/DDBJ databases">
        <authorList>
            <person name="Grouzdev D.S."/>
            <person name="Krutkina M.S."/>
        </authorList>
    </citation>
    <scope>NUCLEOTIDE SEQUENCE [LARGE SCALE GENOMIC DNA]</scope>
    <source>
        <strain evidence="14">4-11</strain>
    </source>
</reference>
<dbReference type="GO" id="GO:0005886">
    <property type="term" value="C:plasma membrane"/>
    <property type="evidence" value="ECO:0007669"/>
    <property type="project" value="UniProtKB-SubCell"/>
</dbReference>
<reference evidence="13 14" key="2">
    <citation type="submission" date="2018-09" db="EMBL/GenBank/DDBJ databases">
        <title>Genome of Sphaerochaeta halotolerans strain 4-11.</title>
        <authorList>
            <person name="Nazina T.N."/>
            <person name="Sokolova D.S."/>
        </authorList>
    </citation>
    <scope>NUCLEOTIDE SEQUENCE [LARGE SCALE GENOMIC DNA]</scope>
    <source>
        <strain evidence="13 14">4-11</strain>
    </source>
</reference>
<dbReference type="PANTHER" id="PTHR21015">
    <property type="entry name" value="UDP-N-ACETYLGLUCOSAMINE--N-ACETYLMURAMYL-(PENTAPEPTIDE) PYROPHOSPHORYL-UNDECAPRENOL N-ACETYLGLUCOSAMINE TRANSFERASE 1"/>
    <property type="match status" value="1"/>
</dbReference>
<accession>A0A372MEM8</accession>
<dbReference type="GO" id="GO:0050511">
    <property type="term" value="F:undecaprenyldiphospho-muramoylpentapeptide beta-N-acetylglucosaminyltransferase activity"/>
    <property type="evidence" value="ECO:0007669"/>
    <property type="project" value="UniProtKB-UniRule"/>
</dbReference>
<dbReference type="GO" id="GO:0071555">
    <property type="term" value="P:cell wall organization"/>
    <property type="evidence" value="ECO:0007669"/>
    <property type="project" value="UniProtKB-KW"/>
</dbReference>
<comment type="subcellular location">
    <subcellularLocation>
        <location evidence="10">Cell membrane</location>
        <topology evidence="10">Peripheral membrane protein</topology>
        <orientation evidence="10">Cytoplasmic side</orientation>
    </subcellularLocation>
</comment>
<protein>
    <recommendedName>
        <fullName evidence="10">UDP-N-acetylglucosamine--N-acetylmuramyl-(pentapeptide) pyrophosphoryl-undecaprenol N-acetylglucosamine transferase</fullName>
        <ecNumber evidence="10">2.4.1.227</ecNumber>
    </recommendedName>
    <alternativeName>
        <fullName evidence="10">Undecaprenyl-PP-MurNAc-pentapeptide-UDPGlcNAc GlcNAc transferase</fullName>
    </alternativeName>
</protein>
<dbReference type="AlphaFoldDB" id="A0A372MEM8"/>
<dbReference type="OrthoDB" id="9808936at2"/>
<name>A0A372MEM8_9SPIR</name>
<dbReference type="GO" id="GO:0051991">
    <property type="term" value="F:UDP-N-acetyl-D-glucosamine:N-acetylmuramoyl-L-alanyl-D-glutamyl-meso-2,6-diaminopimelyl-D-alanyl-D-alanine-diphosphoundecaprenol 4-beta-N-acetylglucosaminlytransferase activity"/>
    <property type="evidence" value="ECO:0007669"/>
    <property type="project" value="RHEA"/>
</dbReference>
<dbReference type="SUPFAM" id="SSF53756">
    <property type="entry name" value="UDP-Glycosyltransferase/glycogen phosphorylase"/>
    <property type="match status" value="1"/>
</dbReference>
<feature type="domain" description="Glycosyl transferase family 28 C-terminal" evidence="12">
    <location>
        <begin position="210"/>
        <end position="348"/>
    </location>
</feature>
<keyword evidence="6 10" id="KW-0573">Peptidoglycan synthesis</keyword>
<evidence type="ECO:0000259" key="11">
    <source>
        <dbReference type="Pfam" id="PF03033"/>
    </source>
</evidence>
<keyword evidence="3 10" id="KW-0328">Glycosyltransferase</keyword>
<evidence type="ECO:0000256" key="9">
    <source>
        <dbReference type="ARBA" id="ARBA00023316"/>
    </source>
</evidence>
<comment type="caution">
    <text evidence="10">Lacks conserved residue(s) required for the propagation of feature annotation.</text>
</comment>
<feature type="binding site" evidence="10">
    <location>
        <position position="309"/>
    </location>
    <ligand>
        <name>UDP-N-acetyl-alpha-D-glucosamine</name>
        <dbReference type="ChEBI" id="CHEBI:57705"/>
    </ligand>
</feature>
<keyword evidence="14" id="KW-1185">Reference proteome</keyword>
<dbReference type="RefSeq" id="WP_117331402.1">
    <property type="nucleotide sequence ID" value="NZ_QUWK01000017.1"/>
</dbReference>
<evidence type="ECO:0000259" key="12">
    <source>
        <dbReference type="Pfam" id="PF04101"/>
    </source>
</evidence>
<dbReference type="Gene3D" id="3.40.50.2000">
    <property type="entry name" value="Glycogen Phosphorylase B"/>
    <property type="match status" value="2"/>
</dbReference>
<comment type="function">
    <text evidence="10">Cell wall formation. Catalyzes the transfer of a GlcNAc subunit on undecaprenyl-pyrophosphoryl-MurNAc-pentapeptide (lipid intermediate I) to form undecaprenyl-pyrophosphoryl-MurNAc-(pentapeptide)GlcNAc (lipid intermediate II).</text>
</comment>
<evidence type="ECO:0000313" key="14">
    <source>
        <dbReference type="Proteomes" id="UP000264002"/>
    </source>
</evidence>
<keyword evidence="9 10" id="KW-0961">Cell wall biogenesis/degradation</keyword>
<dbReference type="GO" id="GO:0009252">
    <property type="term" value="P:peptidoglycan biosynthetic process"/>
    <property type="evidence" value="ECO:0007669"/>
    <property type="project" value="UniProtKB-UniRule"/>
</dbReference>
<dbReference type="Pfam" id="PF04101">
    <property type="entry name" value="Glyco_tran_28_C"/>
    <property type="match status" value="1"/>
</dbReference>
<evidence type="ECO:0000256" key="7">
    <source>
        <dbReference type="ARBA" id="ARBA00023136"/>
    </source>
</evidence>
<feature type="binding site" evidence="10">
    <location>
        <position position="216"/>
    </location>
    <ligand>
        <name>UDP-N-acetyl-alpha-D-glucosamine</name>
        <dbReference type="ChEBI" id="CHEBI:57705"/>
    </ligand>
</feature>
<keyword evidence="5 10" id="KW-0133">Cell shape</keyword>
<evidence type="ECO:0000256" key="1">
    <source>
        <dbReference type="ARBA" id="ARBA00022475"/>
    </source>
</evidence>
<proteinExistence type="inferred from homology"/>